<evidence type="ECO:0000313" key="1">
    <source>
        <dbReference type="EMBL" id="UYP19983.1"/>
    </source>
</evidence>
<accession>A0ACD4DJ43</accession>
<proteinExistence type="predicted"/>
<protein>
    <submittedName>
        <fullName evidence="1">ABC transporter permease</fullName>
    </submittedName>
</protein>
<dbReference type="Proteomes" id="UP001156484">
    <property type="component" value="Chromosome"/>
</dbReference>
<sequence length="348" mass="35015">MSDIDTDAPASGEEAAPARRKPHPALMGVGMSLGLGVILVLLLMVFIMPSLESGPHDLRVGLVGAPDAVAGFEQALDNAVPGAYEAQRFDSEDDLRAAIVDRDVVGGFVVGDSTVNTLVASAGSATISGSLTGTAQAVGRALGDEVTVEDVVPLPADDPTGIGIGGLAFPLVFGGIVPVVAFRKVFERNNVAYFTSLVGFSILGGIVVSSVLTFVFGSIEGALWPVAGAMALGIGAMALPLAGLQNMFGAKGFTLGAMVMMFLGNPLAGIASTSAWLPNGLGTFGQILPPGSTGTLVRAVAYFDGAGGAGAATILTAWIVVGVVLFVLGARRSAAAAPEAEKEPALTH</sequence>
<evidence type="ECO:0000313" key="2">
    <source>
        <dbReference type="Proteomes" id="UP001156484"/>
    </source>
</evidence>
<dbReference type="EMBL" id="CP107551">
    <property type="protein sequence ID" value="UYP19983.1"/>
    <property type="molecule type" value="Genomic_DNA"/>
</dbReference>
<keyword evidence="2" id="KW-1185">Reference proteome</keyword>
<organism evidence="1 2">
    <name type="scientific">Rhodococcus sacchari</name>
    <dbReference type="NCBI Taxonomy" id="2962047"/>
    <lineage>
        <taxon>Bacteria</taxon>
        <taxon>Bacillati</taxon>
        <taxon>Actinomycetota</taxon>
        <taxon>Actinomycetes</taxon>
        <taxon>Mycobacteriales</taxon>
        <taxon>Nocardiaceae</taxon>
        <taxon>Rhodococcus</taxon>
    </lineage>
</organism>
<gene>
    <name evidence="1" type="ORF">OED52_05385</name>
</gene>
<reference evidence="1" key="1">
    <citation type="submission" date="2022-10" db="EMBL/GenBank/DDBJ databases">
        <title>Rhodococcus ferula Z13 complete genome.</title>
        <authorList>
            <person name="Long X."/>
            <person name="Zang M."/>
        </authorList>
    </citation>
    <scope>NUCLEOTIDE SEQUENCE</scope>
    <source>
        <strain evidence="1">Z13</strain>
    </source>
</reference>
<name>A0ACD4DJ43_9NOCA</name>